<feature type="transmembrane region" description="Helical" evidence="6">
    <location>
        <begin position="119"/>
        <end position="143"/>
    </location>
</feature>
<evidence type="ECO:0000256" key="1">
    <source>
        <dbReference type="ARBA" id="ARBA00004141"/>
    </source>
</evidence>
<evidence type="ECO:0000313" key="9">
    <source>
        <dbReference type="Proteomes" id="UP000295565"/>
    </source>
</evidence>
<reference evidence="8 9" key="1">
    <citation type="submission" date="2019-03" db="EMBL/GenBank/DDBJ databases">
        <title>Genomic Encyclopedia of Type Strains, Phase IV (KMG-IV): sequencing the most valuable type-strain genomes for metagenomic binning, comparative biology and taxonomic classification.</title>
        <authorList>
            <person name="Goeker M."/>
        </authorList>
    </citation>
    <scope>NUCLEOTIDE SEQUENCE [LARGE SCALE GENOMIC DNA]</scope>
    <source>
        <strain evidence="8 9">DSM 18577</strain>
    </source>
</reference>
<feature type="transmembrane region" description="Helical" evidence="6">
    <location>
        <begin position="309"/>
        <end position="327"/>
    </location>
</feature>
<dbReference type="PROSITE" id="PS50850">
    <property type="entry name" value="MFS"/>
    <property type="match status" value="1"/>
</dbReference>
<evidence type="ECO:0000256" key="3">
    <source>
        <dbReference type="ARBA" id="ARBA00022692"/>
    </source>
</evidence>
<feature type="transmembrane region" description="Helical" evidence="6">
    <location>
        <begin position="164"/>
        <end position="183"/>
    </location>
</feature>
<feature type="transmembrane region" description="Helical" evidence="6">
    <location>
        <begin position="57"/>
        <end position="73"/>
    </location>
</feature>
<feature type="transmembrane region" description="Helical" evidence="6">
    <location>
        <begin position="195"/>
        <end position="214"/>
    </location>
</feature>
<dbReference type="InterPro" id="IPR020846">
    <property type="entry name" value="MFS_dom"/>
</dbReference>
<protein>
    <submittedName>
        <fullName evidence="8">PAT family beta-lactamase induction signal transducer AmpG</fullName>
    </submittedName>
</protein>
<dbReference type="GO" id="GO:0016020">
    <property type="term" value="C:membrane"/>
    <property type="evidence" value="ECO:0007669"/>
    <property type="project" value="UniProtKB-SubCell"/>
</dbReference>
<evidence type="ECO:0000256" key="2">
    <source>
        <dbReference type="ARBA" id="ARBA00022448"/>
    </source>
</evidence>
<dbReference type="EMBL" id="SMGD01000011">
    <property type="protein sequence ID" value="TCK58674.1"/>
    <property type="molecule type" value="Genomic_DNA"/>
</dbReference>
<feature type="transmembrane region" description="Helical" evidence="6">
    <location>
        <begin position="266"/>
        <end position="289"/>
    </location>
</feature>
<evidence type="ECO:0000256" key="5">
    <source>
        <dbReference type="ARBA" id="ARBA00023136"/>
    </source>
</evidence>
<dbReference type="InterPro" id="IPR036259">
    <property type="entry name" value="MFS_trans_sf"/>
</dbReference>
<keyword evidence="3 6" id="KW-0812">Transmembrane</keyword>
<comment type="caution">
    <text evidence="8">The sequence shown here is derived from an EMBL/GenBank/DDBJ whole genome shotgun (WGS) entry which is preliminary data.</text>
</comment>
<dbReference type="GO" id="GO:0022857">
    <property type="term" value="F:transmembrane transporter activity"/>
    <property type="evidence" value="ECO:0007669"/>
    <property type="project" value="InterPro"/>
</dbReference>
<feature type="domain" description="Major facilitator superfamily (MFS) profile" evidence="7">
    <location>
        <begin position="21"/>
        <end position="449"/>
    </location>
</feature>
<dbReference type="InterPro" id="IPR011701">
    <property type="entry name" value="MFS"/>
</dbReference>
<keyword evidence="9" id="KW-1185">Reference proteome</keyword>
<feature type="transmembrane region" description="Helical" evidence="6">
    <location>
        <begin position="397"/>
        <end position="418"/>
    </location>
</feature>
<evidence type="ECO:0000256" key="4">
    <source>
        <dbReference type="ARBA" id="ARBA00022989"/>
    </source>
</evidence>
<dbReference type="Pfam" id="PF07690">
    <property type="entry name" value="MFS_1"/>
    <property type="match status" value="2"/>
</dbReference>
<keyword evidence="4 6" id="KW-1133">Transmembrane helix</keyword>
<feature type="transmembrane region" description="Helical" evidence="6">
    <location>
        <begin position="358"/>
        <end position="385"/>
    </location>
</feature>
<evidence type="ECO:0000259" key="7">
    <source>
        <dbReference type="PROSITE" id="PS50850"/>
    </source>
</evidence>
<feature type="transmembrane region" description="Helical" evidence="6">
    <location>
        <begin position="334"/>
        <end position="352"/>
    </location>
</feature>
<dbReference type="SUPFAM" id="SSF103473">
    <property type="entry name" value="MFS general substrate transporter"/>
    <property type="match status" value="1"/>
</dbReference>
<dbReference type="NCBIfam" id="TIGR00901">
    <property type="entry name" value="2A0125"/>
    <property type="match status" value="1"/>
</dbReference>
<evidence type="ECO:0000256" key="6">
    <source>
        <dbReference type="SAM" id="Phobius"/>
    </source>
</evidence>
<name>A0A4R1K3L6_9GAMM</name>
<gene>
    <name evidence="8" type="ORF">EV690_0811</name>
</gene>
<dbReference type="PANTHER" id="PTHR12778:SF10">
    <property type="entry name" value="MAJOR FACILITATOR SUPERFAMILY DOMAIN-CONTAINING PROTEIN 3"/>
    <property type="match status" value="1"/>
</dbReference>
<dbReference type="AlphaFoldDB" id="A0A4R1K3L6"/>
<keyword evidence="2" id="KW-0813">Transport</keyword>
<keyword evidence="5 6" id="KW-0472">Membrane</keyword>
<dbReference type="InterPro" id="IPR004752">
    <property type="entry name" value="AmpG_permease/AT-1"/>
</dbReference>
<feature type="transmembrane region" description="Helical" evidence="6">
    <location>
        <begin position="94"/>
        <end position="113"/>
    </location>
</feature>
<dbReference type="PANTHER" id="PTHR12778">
    <property type="entry name" value="SOLUTE CARRIER FAMILY 33 ACETYL-COA TRANSPORTER -RELATED"/>
    <property type="match status" value="1"/>
</dbReference>
<dbReference type="RefSeq" id="WP_131911638.1">
    <property type="nucleotide sequence ID" value="NZ_OU594967.1"/>
</dbReference>
<organism evidence="8 9">
    <name type="scientific">Celerinatantimonas diazotrophica</name>
    <dbReference type="NCBI Taxonomy" id="412034"/>
    <lineage>
        <taxon>Bacteria</taxon>
        <taxon>Pseudomonadati</taxon>
        <taxon>Pseudomonadota</taxon>
        <taxon>Gammaproteobacteria</taxon>
        <taxon>Celerinatantimonadaceae</taxon>
        <taxon>Celerinatantimonas</taxon>
    </lineage>
</organism>
<accession>A0A4R1K3L6</accession>
<dbReference type="Gene3D" id="1.20.1250.20">
    <property type="entry name" value="MFS general substrate transporter like domains"/>
    <property type="match status" value="2"/>
</dbReference>
<sequence length="458" mass="50592">MDQISSKESWTSSLKLYCKKPVLLMLSFGFSSGLPYLLIFATFSFWLREAGISRTEIGFISWVALFYGLKWIWSPLVDRLPIPWLSRHLGRRRSWMLLAQAGIILGLIGMSTLNPQNSLMAVSLFALMVSFSSATQDIAIDAFRIESAPERLQAAMAAAYMTGYRLAMITSGAGALWLAALFSTSAGYQPHAWQLTYLCMAVLMGVGVLSCLIAKEPEVPYRKLTSITMIRQFHRRGYPLKFAGFIAWSYTALCEPFIDFWRRYHWIAVLILALISTYRIADVVMGVMANTFYVDMGFSKDEVASISKVFGVIMTLLGTGIGGILVNRLGTMRILFVGALLTASTNLLYSYMSTQPPSLSLLTVVISADNLGAGIATAAFITYLSSLTNVAFSATQYALLSSIMLLFPKFLAGFSGYLVDWMGYSHFFTFTAILGIPALILIPILAKYHPASAPRDNN</sequence>
<feature type="transmembrane region" description="Helical" evidence="6">
    <location>
        <begin position="21"/>
        <end position="45"/>
    </location>
</feature>
<comment type="subcellular location">
    <subcellularLocation>
        <location evidence="1">Membrane</location>
        <topology evidence="1">Multi-pass membrane protein</topology>
    </subcellularLocation>
</comment>
<dbReference type="Proteomes" id="UP000295565">
    <property type="component" value="Unassembled WGS sequence"/>
</dbReference>
<evidence type="ECO:0000313" key="8">
    <source>
        <dbReference type="EMBL" id="TCK58674.1"/>
    </source>
</evidence>
<feature type="transmembrane region" description="Helical" evidence="6">
    <location>
        <begin position="424"/>
        <end position="446"/>
    </location>
</feature>
<proteinExistence type="predicted"/>
<dbReference type="OrthoDB" id="9787815at2"/>